<keyword evidence="2" id="KW-1185">Reference proteome</keyword>
<reference evidence="1" key="1">
    <citation type="submission" date="2022-10" db="EMBL/GenBank/DDBJ databases">
        <title>Puccinia triticina Genome sequencing and assembly.</title>
        <authorList>
            <person name="Li C."/>
        </authorList>
    </citation>
    <scope>NUCLEOTIDE SEQUENCE</scope>
    <source>
        <strain evidence="1">Pt15</strain>
    </source>
</reference>
<gene>
    <name evidence="1" type="ORF">PtA15_6A629</name>
</gene>
<evidence type="ECO:0000313" key="1">
    <source>
        <dbReference type="EMBL" id="WAQ85999.1"/>
    </source>
</evidence>
<dbReference type="RefSeq" id="XP_053021554.1">
    <property type="nucleotide sequence ID" value="XM_053170354.1"/>
</dbReference>
<proteinExistence type="predicted"/>
<dbReference type="GeneID" id="77811249"/>
<dbReference type="EMBL" id="CP110426">
    <property type="protein sequence ID" value="WAQ85999.1"/>
    <property type="molecule type" value="Genomic_DNA"/>
</dbReference>
<sequence length="50" mass="5369">MALCGASGTFFHSGALYRPSGASVMGTPYGRSDISLFPRLSLPQVIEMKY</sequence>
<protein>
    <submittedName>
        <fullName evidence="1">Uncharacterized protein</fullName>
    </submittedName>
</protein>
<name>A0ABY7CLH6_9BASI</name>
<organism evidence="1 2">
    <name type="scientific">Puccinia triticina</name>
    <dbReference type="NCBI Taxonomy" id="208348"/>
    <lineage>
        <taxon>Eukaryota</taxon>
        <taxon>Fungi</taxon>
        <taxon>Dikarya</taxon>
        <taxon>Basidiomycota</taxon>
        <taxon>Pucciniomycotina</taxon>
        <taxon>Pucciniomycetes</taxon>
        <taxon>Pucciniales</taxon>
        <taxon>Pucciniaceae</taxon>
        <taxon>Puccinia</taxon>
    </lineage>
</organism>
<accession>A0ABY7CLH6</accession>
<evidence type="ECO:0000313" key="2">
    <source>
        <dbReference type="Proteomes" id="UP001164743"/>
    </source>
</evidence>
<dbReference type="Proteomes" id="UP001164743">
    <property type="component" value="Chromosome 6A"/>
</dbReference>